<organism evidence="2 3">
    <name type="scientific">Terrimonas ginsenosidimutans</name>
    <dbReference type="NCBI Taxonomy" id="2908004"/>
    <lineage>
        <taxon>Bacteria</taxon>
        <taxon>Pseudomonadati</taxon>
        <taxon>Bacteroidota</taxon>
        <taxon>Chitinophagia</taxon>
        <taxon>Chitinophagales</taxon>
        <taxon>Chitinophagaceae</taxon>
        <taxon>Terrimonas</taxon>
    </lineage>
</organism>
<feature type="signal peptide" evidence="1">
    <location>
        <begin position="1"/>
        <end position="16"/>
    </location>
</feature>
<dbReference type="RefSeq" id="WP_237872380.1">
    <property type="nucleotide sequence ID" value="NZ_JAKLTR010000007.1"/>
</dbReference>
<dbReference type="Proteomes" id="UP001165367">
    <property type="component" value="Unassembled WGS sequence"/>
</dbReference>
<gene>
    <name evidence="2" type="ORF">LZZ85_13070</name>
</gene>
<evidence type="ECO:0000313" key="2">
    <source>
        <dbReference type="EMBL" id="MCG2615225.1"/>
    </source>
</evidence>
<proteinExistence type="predicted"/>
<reference evidence="2" key="1">
    <citation type="submission" date="2022-01" db="EMBL/GenBank/DDBJ databases">
        <authorList>
            <person name="Jo J.-H."/>
            <person name="Im W.-T."/>
        </authorList>
    </citation>
    <scope>NUCLEOTIDE SEQUENCE</scope>
    <source>
        <strain evidence="2">NA20</strain>
    </source>
</reference>
<evidence type="ECO:0000256" key="1">
    <source>
        <dbReference type="SAM" id="SignalP"/>
    </source>
</evidence>
<sequence length="65" mass="7259">MKKVLALLLLCNGAVAQQSFNATNKLGYKLSVDTPPGNPEKFTTTIYQNNKRLFTVPYKPITDEN</sequence>
<accession>A0ABS9KSH5</accession>
<protein>
    <submittedName>
        <fullName evidence="2">Uncharacterized protein</fullName>
    </submittedName>
</protein>
<name>A0ABS9KSH5_9BACT</name>
<keyword evidence="3" id="KW-1185">Reference proteome</keyword>
<keyword evidence="1" id="KW-0732">Signal</keyword>
<feature type="chain" id="PRO_5047017536" evidence="1">
    <location>
        <begin position="17"/>
        <end position="65"/>
    </location>
</feature>
<evidence type="ECO:0000313" key="3">
    <source>
        <dbReference type="Proteomes" id="UP001165367"/>
    </source>
</evidence>
<dbReference type="EMBL" id="JAKLTR010000007">
    <property type="protein sequence ID" value="MCG2615225.1"/>
    <property type="molecule type" value="Genomic_DNA"/>
</dbReference>
<comment type="caution">
    <text evidence="2">The sequence shown here is derived from an EMBL/GenBank/DDBJ whole genome shotgun (WGS) entry which is preliminary data.</text>
</comment>